<reference evidence="1 2" key="1">
    <citation type="submission" date="2024-01" db="EMBL/GenBank/DDBJ databases">
        <authorList>
            <person name="Alioto T."/>
            <person name="Alioto T."/>
            <person name="Gomez Garrido J."/>
        </authorList>
    </citation>
    <scope>NUCLEOTIDE SEQUENCE [LARGE SCALE GENOMIC DNA]</scope>
</reference>
<organism evidence="1 2">
    <name type="scientific">Scomber scombrus</name>
    <name type="common">Atlantic mackerel</name>
    <name type="synonym">Scomber vernalis</name>
    <dbReference type="NCBI Taxonomy" id="13677"/>
    <lineage>
        <taxon>Eukaryota</taxon>
        <taxon>Metazoa</taxon>
        <taxon>Chordata</taxon>
        <taxon>Craniata</taxon>
        <taxon>Vertebrata</taxon>
        <taxon>Euteleostomi</taxon>
        <taxon>Actinopterygii</taxon>
        <taxon>Neopterygii</taxon>
        <taxon>Teleostei</taxon>
        <taxon>Neoteleostei</taxon>
        <taxon>Acanthomorphata</taxon>
        <taxon>Pelagiaria</taxon>
        <taxon>Scombriformes</taxon>
        <taxon>Scombridae</taxon>
        <taxon>Scomber</taxon>
    </lineage>
</organism>
<accession>A0AAV1MUI4</accession>
<gene>
    <name evidence="1" type="ORF">FSCOSCO3_A032430</name>
</gene>
<comment type="caution">
    <text evidence="1">The sequence shown here is derived from an EMBL/GenBank/DDBJ whole genome shotgun (WGS) entry which is preliminary data.</text>
</comment>
<name>A0AAV1MUI4_SCOSC</name>
<sequence>MTLMDGPRAVAAVTPPHFPWTHTNSQRAACQSASIDLAGEPQLLEGLAESSRPLPFPPMPFSPPVHGRLQRNYKHMLSKSHLVPQPRHRVIILIDGITVLRALLQLCYSSSPKGGTVALQFSYLSEPRGTG</sequence>
<evidence type="ECO:0000313" key="1">
    <source>
        <dbReference type="EMBL" id="CAK6950463.1"/>
    </source>
</evidence>
<dbReference type="AlphaFoldDB" id="A0AAV1MUI4"/>
<dbReference type="Proteomes" id="UP001314229">
    <property type="component" value="Unassembled WGS sequence"/>
</dbReference>
<keyword evidence="2" id="KW-1185">Reference proteome</keyword>
<dbReference type="EMBL" id="CAWUFR010000003">
    <property type="protein sequence ID" value="CAK6950463.1"/>
    <property type="molecule type" value="Genomic_DNA"/>
</dbReference>
<protein>
    <submittedName>
        <fullName evidence="1">Uncharacterized protein</fullName>
    </submittedName>
</protein>
<proteinExistence type="predicted"/>
<evidence type="ECO:0000313" key="2">
    <source>
        <dbReference type="Proteomes" id="UP001314229"/>
    </source>
</evidence>